<reference evidence="1" key="1">
    <citation type="submission" date="2017-04" db="EMBL/GenBank/DDBJ databases">
        <title>Unveiling RNA virosphere associated with marine microorganisms.</title>
        <authorList>
            <person name="Urayama S."/>
            <person name="Takaki Y."/>
            <person name="Nishi S."/>
            <person name="Yoshida Y."/>
            <person name="Deguchi S."/>
            <person name="Takai K."/>
            <person name="Nunoura T."/>
        </authorList>
    </citation>
    <scope>NUCLEOTIDE SEQUENCE</scope>
</reference>
<evidence type="ECO:0000313" key="1">
    <source>
        <dbReference type="EMBL" id="GBH22866.1"/>
    </source>
</evidence>
<dbReference type="EMBL" id="BDQE01000137">
    <property type="protein sequence ID" value="GBH22866.1"/>
    <property type="molecule type" value="Genomic_RNA"/>
</dbReference>
<dbReference type="AlphaFoldDB" id="A0A2V0RBX9"/>
<organism evidence="1">
    <name type="scientific">viral metagenome</name>
    <dbReference type="NCBI Taxonomy" id="1070528"/>
    <lineage>
        <taxon>unclassified sequences</taxon>
        <taxon>metagenomes</taxon>
        <taxon>organismal metagenomes</taxon>
    </lineage>
</organism>
<sequence length="293" mass="30974">MYFETSTTELSINVGSSDTAELKFTKPFGAIRMTMVSNSGQGTAAKNKAPALSDLSRILVEIPTRGGLSRRLNLSNTEVNMMPLVAALGASNADEAATATSYPLFTTGATTASQTLDYSYIDLPVGAAAGEEVRVTMELSGSAAAADGITFRFTAMQNVQNRNLIFDCTSLGAGSRIDHTFRNDVTPFAAIVGSGTAVYRFASRTAAAYSDLTEVNFDGLPSFTYDDMNCLNAELDKVITSTVSSTVGRDAQSVDCVFLQTPPGVKKMNIEANTPAEIRWVVVAYADTSGVVA</sequence>
<protein>
    <submittedName>
        <fullName evidence="1">Uncharacterized protein</fullName>
    </submittedName>
</protein>
<proteinExistence type="predicted"/>
<name>A0A2V0RBX9_9ZZZZ</name>
<accession>A0A2V0RBX9</accession>
<comment type="caution">
    <text evidence="1">The sequence shown here is derived from an EMBL/GenBank/DDBJ whole genome shotgun (WGS) entry which is preliminary data.</text>
</comment>